<keyword evidence="4 5" id="KW-0804">Transcription</keyword>
<keyword evidence="2 5" id="KW-0805">Transcription regulation</keyword>
<evidence type="ECO:0000256" key="1">
    <source>
        <dbReference type="ARBA" id="ARBA00022490"/>
    </source>
</evidence>
<comment type="subcellular location">
    <subcellularLocation>
        <location evidence="5">Cytoplasm</location>
    </subcellularLocation>
</comment>
<dbReference type="InterPro" id="IPR038208">
    <property type="entry name" value="Tscrpt_reg_Crl_sf"/>
</dbReference>
<dbReference type="HAMAP" id="MF_01178">
    <property type="entry name" value="Crl"/>
    <property type="match status" value="1"/>
</dbReference>
<comment type="caution">
    <text evidence="5">Lacks conserved residue(s) required for the propagation of feature annotation.</text>
</comment>
<sequence>MSEVTKRPTHYRLLAAFKTIGPYLREEWCRDNYYWFDCLAVCVDDSKAPEKREFWGWWMEFNLSEAGFTASYHVGKFNVDGDWVEEEPPETAMSDIVRTQEDFKIKLVTKLEERFGQTMSYVE</sequence>
<comment type="similarity">
    <text evidence="5">Belongs to the Crl family.</text>
</comment>
<name>A0A1R4B013_9VIBR</name>
<evidence type="ECO:0000256" key="4">
    <source>
        <dbReference type="ARBA" id="ARBA00023163"/>
    </source>
</evidence>
<dbReference type="GO" id="GO:0005737">
    <property type="term" value="C:cytoplasm"/>
    <property type="evidence" value="ECO:0007669"/>
    <property type="project" value="UniProtKB-SubCell"/>
</dbReference>
<evidence type="ECO:0000256" key="3">
    <source>
        <dbReference type="ARBA" id="ARBA00023159"/>
    </source>
</evidence>
<dbReference type="Proteomes" id="UP000189475">
    <property type="component" value="Unassembled WGS sequence"/>
</dbReference>
<comment type="function">
    <text evidence="5">Binds to the sigma-S subunit of RNA polymerase, activating expression of sigma-S-regulated genes. Stimulates RNA polymerase holoenzyme formation and may bind to several other sigma factors, such as sigma-70 and sigma-32.</text>
</comment>
<evidence type="ECO:0000256" key="2">
    <source>
        <dbReference type="ARBA" id="ARBA00023015"/>
    </source>
</evidence>
<keyword evidence="7" id="KW-1185">Reference proteome</keyword>
<dbReference type="GO" id="GO:0045893">
    <property type="term" value="P:positive regulation of DNA-templated transcription"/>
    <property type="evidence" value="ECO:0007669"/>
    <property type="project" value="UniProtKB-UniRule"/>
</dbReference>
<keyword evidence="3 5" id="KW-0010">Activator</keyword>
<dbReference type="InterPro" id="IPR009986">
    <property type="entry name" value="Tscrpt_reg_Crl"/>
</dbReference>
<gene>
    <name evidence="5 6" type="primary">crl</name>
    <name evidence="6" type="ORF">VPAL9027_00138</name>
</gene>
<evidence type="ECO:0000313" key="7">
    <source>
        <dbReference type="Proteomes" id="UP000189475"/>
    </source>
</evidence>
<dbReference type="EMBL" id="FUFT01000001">
    <property type="protein sequence ID" value="SJL82227.1"/>
    <property type="molecule type" value="Genomic_DNA"/>
</dbReference>
<dbReference type="NCBIfam" id="NF008217">
    <property type="entry name" value="PRK10984.1"/>
    <property type="match status" value="1"/>
</dbReference>
<keyword evidence="1 5" id="KW-0963">Cytoplasm</keyword>
<organism evidence="6 7">
    <name type="scientific">Vibrio palustris</name>
    <dbReference type="NCBI Taxonomy" id="1918946"/>
    <lineage>
        <taxon>Bacteria</taxon>
        <taxon>Pseudomonadati</taxon>
        <taxon>Pseudomonadota</taxon>
        <taxon>Gammaproteobacteria</taxon>
        <taxon>Vibrionales</taxon>
        <taxon>Vibrionaceae</taxon>
        <taxon>Vibrio</taxon>
    </lineage>
</organism>
<dbReference type="Gene3D" id="3.30.310.230">
    <property type="entry name" value="Sigma factor-binding protein Crl monomer"/>
    <property type="match status" value="1"/>
</dbReference>
<dbReference type="RefSeq" id="WP_077311335.1">
    <property type="nucleotide sequence ID" value="NZ_AP024887.1"/>
</dbReference>
<dbReference type="Pfam" id="PF07417">
    <property type="entry name" value="Crl"/>
    <property type="match status" value="1"/>
</dbReference>
<protein>
    <recommendedName>
        <fullName evidence="5">Sigma factor-binding protein Crl</fullName>
    </recommendedName>
</protein>
<evidence type="ECO:0000256" key="5">
    <source>
        <dbReference type="HAMAP-Rule" id="MF_01178"/>
    </source>
</evidence>
<dbReference type="AlphaFoldDB" id="A0A1R4B013"/>
<accession>A0A1R4B013</accession>
<dbReference type="OrthoDB" id="6428303at2"/>
<dbReference type="STRING" id="1918946.VPAL9027_00138"/>
<proteinExistence type="inferred from homology"/>
<reference evidence="6 7" key="1">
    <citation type="submission" date="2017-02" db="EMBL/GenBank/DDBJ databases">
        <authorList>
            <person name="Peterson S.W."/>
        </authorList>
    </citation>
    <scope>NUCLEOTIDE SEQUENCE [LARGE SCALE GENOMIC DNA]</scope>
    <source>
        <strain evidence="6 7">CECT 9027</strain>
    </source>
</reference>
<evidence type="ECO:0000313" key="6">
    <source>
        <dbReference type="EMBL" id="SJL82227.1"/>
    </source>
</evidence>